<dbReference type="PANTHER" id="PTHR10366:SF564">
    <property type="entry name" value="STEROL-4-ALPHA-CARBOXYLATE 3-DEHYDROGENASE, DECARBOXYLATING"/>
    <property type="match status" value="1"/>
</dbReference>
<dbReference type="AlphaFoldDB" id="A0A137PAG7"/>
<evidence type="ECO:0000256" key="1">
    <source>
        <dbReference type="ARBA" id="ARBA00023002"/>
    </source>
</evidence>
<comment type="similarity">
    <text evidence="2">Belongs to the NAD(P)-dependent epimerase/dehydratase family. Dihydroflavonol-4-reductase subfamily.</text>
</comment>
<dbReference type="InterPro" id="IPR036291">
    <property type="entry name" value="NAD(P)-bd_dom_sf"/>
</dbReference>
<dbReference type="Pfam" id="PF01370">
    <property type="entry name" value="Epimerase"/>
    <property type="match status" value="1"/>
</dbReference>
<dbReference type="FunFam" id="3.40.50.720:FF:000085">
    <property type="entry name" value="Dihydroflavonol reductase"/>
    <property type="match status" value="1"/>
</dbReference>
<proteinExistence type="inferred from homology"/>
<sequence>MANSTKVLVTGGNGYLAFRLINQLLEKQYYVVTSVRSQDPNKVAKLFDLQKKYPNQLELFTADLLTAGALDEPASKVDAIFHTATPVIMGQNDDYENNMLKPAVQGLQNVLDSALKSQTVKTILLTSSLMTVYPIPTPVRTYSEKDWNPVEKLEDNPYSFSKVKAERLFWEFIENHKDRFRGVALNPTLILGPYTDFNAEKSSPYQNNKFIEPYVTGKATSYPAGNLTIIDVRDVARAHVAALEQPQANGRYALCSASISWTQFMDALKKNFPNIKFPEQQGQDPAELRTIDCTKARTDLKFEFIPYEQTLTDTAKQFV</sequence>
<evidence type="ECO:0000313" key="5">
    <source>
        <dbReference type="Proteomes" id="UP000070444"/>
    </source>
</evidence>
<dbReference type="SUPFAM" id="SSF51735">
    <property type="entry name" value="NAD(P)-binding Rossmann-fold domains"/>
    <property type="match status" value="1"/>
</dbReference>
<dbReference type="OrthoDB" id="2735536at2759"/>
<accession>A0A137PAG7</accession>
<protein>
    <submittedName>
        <fullName evidence="4">NAD(P)-binding protein</fullName>
    </submittedName>
</protein>
<reference evidence="4 5" key="1">
    <citation type="journal article" date="2015" name="Genome Biol. Evol.">
        <title>Phylogenomic analyses indicate that early fungi evolved digesting cell walls of algal ancestors of land plants.</title>
        <authorList>
            <person name="Chang Y."/>
            <person name="Wang S."/>
            <person name="Sekimoto S."/>
            <person name="Aerts A.L."/>
            <person name="Choi C."/>
            <person name="Clum A."/>
            <person name="LaButti K.M."/>
            <person name="Lindquist E.A."/>
            <person name="Yee Ngan C."/>
            <person name="Ohm R.A."/>
            <person name="Salamov A.A."/>
            <person name="Grigoriev I.V."/>
            <person name="Spatafora J.W."/>
            <person name="Berbee M.L."/>
        </authorList>
    </citation>
    <scope>NUCLEOTIDE SEQUENCE [LARGE SCALE GENOMIC DNA]</scope>
    <source>
        <strain evidence="4 5">NRRL 28638</strain>
    </source>
</reference>
<keyword evidence="1" id="KW-0560">Oxidoreductase</keyword>
<dbReference type="Gene3D" id="3.40.50.720">
    <property type="entry name" value="NAD(P)-binding Rossmann-like Domain"/>
    <property type="match status" value="1"/>
</dbReference>
<evidence type="ECO:0000313" key="4">
    <source>
        <dbReference type="EMBL" id="KXN71921.1"/>
    </source>
</evidence>
<dbReference type="Proteomes" id="UP000070444">
    <property type="component" value="Unassembled WGS sequence"/>
</dbReference>
<dbReference type="InterPro" id="IPR001509">
    <property type="entry name" value="Epimerase_deHydtase"/>
</dbReference>
<dbReference type="OMA" id="HGRYILA"/>
<evidence type="ECO:0000256" key="2">
    <source>
        <dbReference type="ARBA" id="ARBA00023445"/>
    </source>
</evidence>
<dbReference type="InterPro" id="IPR050425">
    <property type="entry name" value="NAD(P)_dehydrat-like"/>
</dbReference>
<feature type="domain" description="NAD-dependent epimerase/dehydratase" evidence="3">
    <location>
        <begin position="7"/>
        <end position="249"/>
    </location>
</feature>
<dbReference type="STRING" id="796925.A0A137PAG7"/>
<dbReference type="GO" id="GO:0016616">
    <property type="term" value="F:oxidoreductase activity, acting on the CH-OH group of donors, NAD or NADP as acceptor"/>
    <property type="evidence" value="ECO:0007669"/>
    <property type="project" value="TreeGrafter"/>
</dbReference>
<keyword evidence="5" id="KW-1185">Reference proteome</keyword>
<evidence type="ECO:0000259" key="3">
    <source>
        <dbReference type="Pfam" id="PF01370"/>
    </source>
</evidence>
<dbReference type="PANTHER" id="PTHR10366">
    <property type="entry name" value="NAD DEPENDENT EPIMERASE/DEHYDRATASE"/>
    <property type="match status" value="1"/>
</dbReference>
<dbReference type="EMBL" id="KQ964464">
    <property type="protein sequence ID" value="KXN71921.1"/>
    <property type="molecule type" value="Genomic_DNA"/>
</dbReference>
<name>A0A137PAG7_CONC2</name>
<gene>
    <name evidence="4" type="ORF">CONCODRAFT_56966</name>
</gene>
<organism evidence="4 5">
    <name type="scientific">Conidiobolus coronatus (strain ATCC 28846 / CBS 209.66 / NRRL 28638)</name>
    <name type="common">Delacroixia coronata</name>
    <dbReference type="NCBI Taxonomy" id="796925"/>
    <lineage>
        <taxon>Eukaryota</taxon>
        <taxon>Fungi</taxon>
        <taxon>Fungi incertae sedis</taxon>
        <taxon>Zoopagomycota</taxon>
        <taxon>Entomophthoromycotina</taxon>
        <taxon>Entomophthoromycetes</taxon>
        <taxon>Entomophthorales</taxon>
        <taxon>Ancylistaceae</taxon>
        <taxon>Conidiobolus</taxon>
    </lineage>
</organism>